<feature type="compositionally biased region" description="Polar residues" evidence="1">
    <location>
        <begin position="486"/>
        <end position="496"/>
    </location>
</feature>
<dbReference type="InterPro" id="IPR015425">
    <property type="entry name" value="FH2_Formin"/>
</dbReference>
<dbReference type="GeneTree" id="ENSGT00940000155128"/>
<evidence type="ECO:0000313" key="4">
    <source>
        <dbReference type="Ensembl" id="ENSOKIP00005064273.1"/>
    </source>
</evidence>
<dbReference type="SMART" id="SM00498">
    <property type="entry name" value="FH2"/>
    <property type="match status" value="1"/>
</dbReference>
<feature type="domain" description="FH2" evidence="3">
    <location>
        <begin position="1"/>
        <end position="336"/>
    </location>
</feature>
<protein>
    <submittedName>
        <fullName evidence="4">FH2 domain containing 3</fullName>
    </submittedName>
</protein>
<evidence type="ECO:0000313" key="5">
    <source>
        <dbReference type="Proteomes" id="UP000694557"/>
    </source>
</evidence>
<feature type="region of interest" description="Disordered" evidence="1">
    <location>
        <begin position="556"/>
        <end position="600"/>
    </location>
</feature>
<dbReference type="Proteomes" id="UP000694557">
    <property type="component" value="Unassembled WGS sequence"/>
</dbReference>
<dbReference type="Pfam" id="PF02181">
    <property type="entry name" value="FH2"/>
    <property type="match status" value="1"/>
</dbReference>
<gene>
    <name evidence="4" type="primary">fhdc3</name>
</gene>
<dbReference type="InterPro" id="IPR042201">
    <property type="entry name" value="FH2_Formin_sf"/>
</dbReference>
<keyword evidence="2" id="KW-0812">Transmembrane</keyword>
<accession>A0A8C7HXV9</accession>
<proteinExistence type="predicted"/>
<dbReference type="PROSITE" id="PS51444">
    <property type="entry name" value="FH2"/>
    <property type="match status" value="1"/>
</dbReference>
<keyword evidence="2" id="KW-1133">Transmembrane helix</keyword>
<feature type="region of interest" description="Disordered" evidence="1">
    <location>
        <begin position="371"/>
        <end position="513"/>
    </location>
</feature>
<feature type="compositionally biased region" description="Basic and acidic residues" evidence="1">
    <location>
        <begin position="465"/>
        <end position="481"/>
    </location>
</feature>
<sequence>LGCDAFSRSVHRRSKMRNFNWDAIPHQSVLGKKNVWTSQRPMVEFELDTQRMEEMFSQSDTQLPLRKTGPVKKTIRGLSLSTQGLQRVLILNSKKSMNNGVVVVMGVGVIVMMVLSISSYEERLRTLMLREELFPLIDEMKHSIAVMTKAANELLVCDDLHSIIRLVLKAGNYMNAGGYAGSAIGFRMASLLKLADTKANKPGMNLLHYVTMQAQEIDGALLNFPEQLQHIGLAARVQKQEVELDFQREVEKVKEAKMDASTQPELQLQMETFLMARLADLQASEYFCEDPATFRLEVCCSIFHSFCERFNRAVQENCEREAAELRRRQRERFCNVAKRRSTATCSDLEPSGPGSAMESILHSFLTTIHPRGPARRRRHHLPPVMLLDGGVEEDSYLDPPSEQKEKENEGETATPGDQWRCFGSNRASSINQKRTPKSCSRRSLSSIDQKRTTKSCGRRSLSSIDQKRTTKKHPELPELGDKASFVPQNHTPQRSTPHPLHPHPISQPSTPHPREMREVDLALCNSMENLGSPWIILSPHISPQNQTPHRRHSFFAPSADDGLDDGVWSLPPTPTRPSTPTQAGRGPMSLPDCPSQRALSQGPMLRSLSLDETGGSQAPGFRFRLGDLFQRRTALWAPVGAETETGFATEAHKPLERQNSSSVIVSFFRRFGERR</sequence>
<feature type="transmembrane region" description="Helical" evidence="2">
    <location>
        <begin position="100"/>
        <end position="120"/>
    </location>
</feature>
<dbReference type="Ensembl" id="ENSOKIT00005068311.1">
    <property type="protein sequence ID" value="ENSOKIP00005064273.1"/>
    <property type="gene ID" value="ENSOKIG00005027531.1"/>
</dbReference>
<dbReference type="SUPFAM" id="SSF101447">
    <property type="entry name" value="Formin homology 2 domain (FH2 domain)"/>
    <property type="match status" value="1"/>
</dbReference>
<evidence type="ECO:0000256" key="1">
    <source>
        <dbReference type="SAM" id="MobiDB-lite"/>
    </source>
</evidence>
<name>A0A8C7HXV9_ONCKI</name>
<evidence type="ECO:0000256" key="2">
    <source>
        <dbReference type="SAM" id="Phobius"/>
    </source>
</evidence>
<evidence type="ECO:0000259" key="3">
    <source>
        <dbReference type="PROSITE" id="PS51444"/>
    </source>
</evidence>
<feature type="compositionally biased region" description="Basic residues" evidence="1">
    <location>
        <begin position="372"/>
        <end position="381"/>
    </location>
</feature>
<dbReference type="PANTHER" id="PTHR46345:SF7">
    <property type="entry name" value="FH2 DOMAIN CONTAINING 3-RELATED"/>
    <property type="match status" value="1"/>
</dbReference>
<dbReference type="AlphaFoldDB" id="A0A8C7HXV9"/>
<dbReference type="PANTHER" id="PTHR46345">
    <property type="entry name" value="INVERTED FORMIN-2"/>
    <property type="match status" value="1"/>
</dbReference>
<keyword evidence="2" id="KW-0472">Membrane</keyword>
<organism evidence="4 5">
    <name type="scientific">Oncorhynchus kisutch</name>
    <name type="common">Coho salmon</name>
    <name type="synonym">Salmo kisutch</name>
    <dbReference type="NCBI Taxonomy" id="8019"/>
    <lineage>
        <taxon>Eukaryota</taxon>
        <taxon>Metazoa</taxon>
        <taxon>Chordata</taxon>
        <taxon>Craniata</taxon>
        <taxon>Vertebrata</taxon>
        <taxon>Euteleostomi</taxon>
        <taxon>Actinopterygii</taxon>
        <taxon>Neopterygii</taxon>
        <taxon>Teleostei</taxon>
        <taxon>Protacanthopterygii</taxon>
        <taxon>Salmoniformes</taxon>
        <taxon>Salmonidae</taxon>
        <taxon>Salmoninae</taxon>
        <taxon>Oncorhynchus</taxon>
    </lineage>
</organism>
<keyword evidence="5" id="KW-1185">Reference proteome</keyword>
<reference evidence="4" key="2">
    <citation type="submission" date="2025-09" db="UniProtKB">
        <authorList>
            <consortium name="Ensembl"/>
        </authorList>
    </citation>
    <scope>IDENTIFICATION</scope>
</reference>
<reference evidence="4" key="1">
    <citation type="submission" date="2025-08" db="UniProtKB">
        <authorList>
            <consortium name="Ensembl"/>
        </authorList>
    </citation>
    <scope>IDENTIFICATION</scope>
</reference>
<dbReference type="Gene3D" id="1.20.58.2220">
    <property type="entry name" value="Formin, FH2 domain"/>
    <property type="match status" value="2"/>
</dbReference>